<feature type="domain" description="HTH merR-type" evidence="5">
    <location>
        <begin position="1"/>
        <end position="68"/>
    </location>
</feature>
<protein>
    <submittedName>
        <fullName evidence="6">MerR family transcriptional regulator</fullName>
    </submittedName>
</protein>
<evidence type="ECO:0000313" key="7">
    <source>
        <dbReference type="Proteomes" id="UP000194577"/>
    </source>
</evidence>
<dbReference type="EMBL" id="MTPX02000060">
    <property type="protein sequence ID" value="PHP52164.1"/>
    <property type="molecule type" value="Genomic_DNA"/>
</dbReference>
<dbReference type="InterPro" id="IPR009061">
    <property type="entry name" value="DNA-bd_dom_put_sf"/>
</dbReference>
<dbReference type="Gene3D" id="1.10.1660.10">
    <property type="match status" value="1"/>
</dbReference>
<evidence type="ECO:0000256" key="4">
    <source>
        <dbReference type="ARBA" id="ARBA00023163"/>
    </source>
</evidence>
<evidence type="ECO:0000259" key="5">
    <source>
        <dbReference type="PROSITE" id="PS50937"/>
    </source>
</evidence>
<evidence type="ECO:0000313" key="6">
    <source>
        <dbReference type="EMBL" id="PHP52164.1"/>
    </source>
</evidence>
<dbReference type="PROSITE" id="PS50937">
    <property type="entry name" value="HTH_MERR_2"/>
    <property type="match status" value="1"/>
</dbReference>
<evidence type="ECO:0000256" key="3">
    <source>
        <dbReference type="ARBA" id="ARBA00023125"/>
    </source>
</evidence>
<evidence type="ECO:0000256" key="1">
    <source>
        <dbReference type="ARBA" id="ARBA00022491"/>
    </source>
</evidence>
<name>A0ABX4MDL7_9ACTO</name>
<dbReference type="InterPro" id="IPR047057">
    <property type="entry name" value="MerR_fam"/>
</dbReference>
<keyword evidence="2" id="KW-0805">Transcription regulation</keyword>
<comment type="caution">
    <text evidence="6">The sequence shown here is derived from an EMBL/GenBank/DDBJ whole genome shotgun (WGS) entry which is preliminary data.</text>
</comment>
<keyword evidence="4" id="KW-0804">Transcription</keyword>
<gene>
    <name evidence="6" type="ORF">BW737_011475</name>
</gene>
<organism evidence="6 7">
    <name type="scientific">Actinomyces ruminis</name>
    <dbReference type="NCBI Taxonomy" id="1937003"/>
    <lineage>
        <taxon>Bacteria</taxon>
        <taxon>Bacillati</taxon>
        <taxon>Actinomycetota</taxon>
        <taxon>Actinomycetes</taxon>
        <taxon>Actinomycetales</taxon>
        <taxon>Actinomycetaceae</taxon>
        <taxon>Actinomyces</taxon>
    </lineage>
</organism>
<dbReference type="RefSeq" id="WP_086615163.1">
    <property type="nucleotide sequence ID" value="NZ_MTPX02000060.1"/>
</dbReference>
<sequence>MRVAEIARLTRTSVRTVRYYHQLGLLPVPEERGGWRDYDLSHVARLSRIRWLVQAGVPLKAIAGILDSPAVDASSEDVTVIEDLSGALAAIEEHLAETTRQRDMLTSLLTRARDGLTVSPMPPRMVAFFDRLEAACPDERTRAAVRRERDLVDVACYSGRMPPEAELLFPGPEDGEDDGALAAHGRDTAGLTDAQIRERAADNIARFERVLGPQRCRDLAGHFDTASIRPLFQLIAAVEPGYERMAEAMERLLTEAIARWRTTP</sequence>
<dbReference type="SMART" id="SM00422">
    <property type="entry name" value="HTH_MERR"/>
    <property type="match status" value="1"/>
</dbReference>
<reference evidence="6 7" key="1">
    <citation type="submission" date="2017-10" db="EMBL/GenBank/DDBJ databases">
        <title>Draft genome sequence of cellulolytic Actinomyces sp CtC72 isolated from cattle rumen fluid.</title>
        <authorList>
            <person name="Joshi A.J."/>
            <person name="Vasudevan G."/>
            <person name="Lanjekar V.B."/>
            <person name="Hivarkar S."/>
            <person name="Engineer A."/>
            <person name="Pore S.D."/>
            <person name="Dhakephalkar P.K."/>
            <person name="Dagar S."/>
        </authorList>
    </citation>
    <scope>NUCLEOTIDE SEQUENCE [LARGE SCALE GENOMIC DNA]</scope>
    <source>
        <strain evidence="7">CtC72</strain>
    </source>
</reference>
<dbReference type="PANTHER" id="PTHR30204:SF69">
    <property type="entry name" value="MERR-FAMILY TRANSCRIPTIONAL REGULATOR"/>
    <property type="match status" value="1"/>
</dbReference>
<dbReference type="Proteomes" id="UP000194577">
    <property type="component" value="Unassembled WGS sequence"/>
</dbReference>
<accession>A0ABX4MDL7</accession>
<dbReference type="SUPFAM" id="SSF46955">
    <property type="entry name" value="Putative DNA-binding domain"/>
    <property type="match status" value="1"/>
</dbReference>
<keyword evidence="1" id="KW-0678">Repressor</keyword>
<dbReference type="Pfam" id="PF13411">
    <property type="entry name" value="MerR_1"/>
    <property type="match status" value="1"/>
</dbReference>
<evidence type="ECO:0000256" key="2">
    <source>
        <dbReference type="ARBA" id="ARBA00023015"/>
    </source>
</evidence>
<dbReference type="PANTHER" id="PTHR30204">
    <property type="entry name" value="REDOX-CYCLING DRUG-SENSING TRANSCRIPTIONAL ACTIVATOR SOXR"/>
    <property type="match status" value="1"/>
</dbReference>
<keyword evidence="7" id="KW-1185">Reference proteome</keyword>
<keyword evidence="3" id="KW-0238">DNA-binding</keyword>
<dbReference type="CDD" id="cd00592">
    <property type="entry name" value="HTH_MerR-like"/>
    <property type="match status" value="1"/>
</dbReference>
<dbReference type="InterPro" id="IPR000551">
    <property type="entry name" value="MerR-type_HTH_dom"/>
</dbReference>
<proteinExistence type="predicted"/>